<proteinExistence type="inferred from homology"/>
<dbReference type="Gene3D" id="3.40.190.290">
    <property type="match status" value="1"/>
</dbReference>
<keyword evidence="4" id="KW-0804">Transcription</keyword>
<dbReference type="GO" id="GO:0006351">
    <property type="term" value="P:DNA-templated transcription"/>
    <property type="evidence" value="ECO:0007669"/>
    <property type="project" value="TreeGrafter"/>
</dbReference>
<gene>
    <name evidence="6" type="ORF">E3C22_20230</name>
</gene>
<sequence length="303" mass="33529">MTTSFDDLYFYEAVVRNRGFSAAARELGVAKSVLSRRVRHLEERLAVRLIERSSSHFEVSEIGRDVFRHAHSAKLELEEAGRAAARLSGEPRGLVRVAIMPGGPAHAISEGLPDFLERHPRIRFQLIVSNRRSDLIEDRIDVAVRSRSDFAGEGDYVVKRLVSVRNGFVASPALAARVGRIEGPADLTPLGFLGNDEMHPEEMLTVLSPDGREHKLRIEPRFASNSLPLVIDAAIAGLGVAFVPDVVAKGPVAESRLVRLLPDWHGPESVFHIVFTSRRAMLPAVRVCIDFIFERLKHLVATA</sequence>
<dbReference type="InterPro" id="IPR036390">
    <property type="entry name" value="WH_DNA-bd_sf"/>
</dbReference>
<dbReference type="Gene3D" id="1.10.10.10">
    <property type="entry name" value="Winged helix-like DNA-binding domain superfamily/Winged helix DNA-binding domain"/>
    <property type="match status" value="1"/>
</dbReference>
<dbReference type="InterPro" id="IPR036388">
    <property type="entry name" value="WH-like_DNA-bd_sf"/>
</dbReference>
<evidence type="ECO:0000259" key="5">
    <source>
        <dbReference type="PROSITE" id="PS50931"/>
    </source>
</evidence>
<dbReference type="GO" id="GO:0003700">
    <property type="term" value="F:DNA-binding transcription factor activity"/>
    <property type="evidence" value="ECO:0007669"/>
    <property type="project" value="InterPro"/>
</dbReference>
<dbReference type="SUPFAM" id="SSF46785">
    <property type="entry name" value="Winged helix' DNA-binding domain"/>
    <property type="match status" value="1"/>
</dbReference>
<name>A0A4Y8RBB1_9HYPH</name>
<accession>A0A4Y8RBB1</accession>
<dbReference type="PANTHER" id="PTHR30537:SF31">
    <property type="entry name" value="TRANSCRIPTIONAL REGULATOR, LYSR FAMILY"/>
    <property type="match status" value="1"/>
</dbReference>
<dbReference type="Proteomes" id="UP000298179">
    <property type="component" value="Unassembled WGS sequence"/>
</dbReference>
<evidence type="ECO:0000313" key="7">
    <source>
        <dbReference type="Proteomes" id="UP000298179"/>
    </source>
</evidence>
<evidence type="ECO:0000313" key="6">
    <source>
        <dbReference type="EMBL" id="TFF19103.1"/>
    </source>
</evidence>
<dbReference type="Pfam" id="PF00126">
    <property type="entry name" value="HTH_1"/>
    <property type="match status" value="1"/>
</dbReference>
<feature type="domain" description="HTH lysR-type" evidence="5">
    <location>
        <begin position="1"/>
        <end position="60"/>
    </location>
</feature>
<evidence type="ECO:0000256" key="4">
    <source>
        <dbReference type="ARBA" id="ARBA00023163"/>
    </source>
</evidence>
<dbReference type="InterPro" id="IPR005119">
    <property type="entry name" value="LysR_subst-bd"/>
</dbReference>
<dbReference type="PANTHER" id="PTHR30537">
    <property type="entry name" value="HTH-TYPE TRANSCRIPTIONAL REGULATOR"/>
    <property type="match status" value="1"/>
</dbReference>
<dbReference type="OrthoDB" id="9786526at2"/>
<dbReference type="EMBL" id="SOZD01000007">
    <property type="protein sequence ID" value="TFF19103.1"/>
    <property type="molecule type" value="Genomic_DNA"/>
</dbReference>
<keyword evidence="7" id="KW-1185">Reference proteome</keyword>
<comment type="caution">
    <text evidence="6">The sequence shown here is derived from an EMBL/GenBank/DDBJ whole genome shotgun (WGS) entry which is preliminary data.</text>
</comment>
<comment type="similarity">
    <text evidence="1">Belongs to the LysR transcriptional regulatory family.</text>
</comment>
<dbReference type="GO" id="GO:0043565">
    <property type="term" value="F:sequence-specific DNA binding"/>
    <property type="evidence" value="ECO:0007669"/>
    <property type="project" value="TreeGrafter"/>
</dbReference>
<dbReference type="PROSITE" id="PS50931">
    <property type="entry name" value="HTH_LYSR"/>
    <property type="match status" value="1"/>
</dbReference>
<dbReference type="SUPFAM" id="SSF53850">
    <property type="entry name" value="Periplasmic binding protein-like II"/>
    <property type="match status" value="1"/>
</dbReference>
<dbReference type="AlphaFoldDB" id="A0A4Y8RBB1"/>
<dbReference type="InterPro" id="IPR000847">
    <property type="entry name" value="LysR_HTH_N"/>
</dbReference>
<dbReference type="InterPro" id="IPR058163">
    <property type="entry name" value="LysR-type_TF_proteobact-type"/>
</dbReference>
<dbReference type="RefSeq" id="WP_134763700.1">
    <property type="nucleotide sequence ID" value="NZ_SOZD01000007.1"/>
</dbReference>
<dbReference type="PRINTS" id="PR00039">
    <property type="entry name" value="HTHLYSR"/>
</dbReference>
<dbReference type="Pfam" id="PF03466">
    <property type="entry name" value="LysR_substrate"/>
    <property type="match status" value="1"/>
</dbReference>
<keyword evidence="3" id="KW-0238">DNA-binding</keyword>
<keyword evidence="2" id="KW-0805">Transcription regulation</keyword>
<organism evidence="6 7">
    <name type="scientific">Jiella endophytica</name>
    <dbReference type="NCBI Taxonomy" id="2558362"/>
    <lineage>
        <taxon>Bacteria</taxon>
        <taxon>Pseudomonadati</taxon>
        <taxon>Pseudomonadota</taxon>
        <taxon>Alphaproteobacteria</taxon>
        <taxon>Hyphomicrobiales</taxon>
        <taxon>Aurantimonadaceae</taxon>
        <taxon>Jiella</taxon>
    </lineage>
</organism>
<reference evidence="6 7" key="1">
    <citation type="submission" date="2019-03" db="EMBL/GenBank/DDBJ databases">
        <title>Jiella endophytica sp. nov., a novel endophytic bacterium isolated from root of Ficus microcarpa Linn. f.</title>
        <authorList>
            <person name="Tuo L."/>
        </authorList>
    </citation>
    <scope>NUCLEOTIDE SEQUENCE [LARGE SCALE GENOMIC DNA]</scope>
    <source>
        <strain evidence="6 7">CBS5Q-3</strain>
    </source>
</reference>
<evidence type="ECO:0000256" key="2">
    <source>
        <dbReference type="ARBA" id="ARBA00023015"/>
    </source>
</evidence>
<protein>
    <submittedName>
        <fullName evidence="6">LysR family transcriptional regulator</fullName>
    </submittedName>
</protein>
<evidence type="ECO:0000256" key="3">
    <source>
        <dbReference type="ARBA" id="ARBA00023125"/>
    </source>
</evidence>
<evidence type="ECO:0000256" key="1">
    <source>
        <dbReference type="ARBA" id="ARBA00009437"/>
    </source>
</evidence>